<feature type="domain" description="HTH gntR-type" evidence="6">
    <location>
        <begin position="9"/>
        <end position="77"/>
    </location>
</feature>
<evidence type="ECO:0000256" key="3">
    <source>
        <dbReference type="ARBA" id="ARBA00023015"/>
    </source>
</evidence>
<dbReference type="CDD" id="cd07377">
    <property type="entry name" value="WHTH_GntR"/>
    <property type="match status" value="1"/>
</dbReference>
<name>A0A2I9CTE9_9DEIO</name>
<dbReference type="CDD" id="cd00609">
    <property type="entry name" value="AAT_like"/>
    <property type="match status" value="1"/>
</dbReference>
<keyword evidence="7" id="KW-0808">Transferase</keyword>
<dbReference type="InterPro" id="IPR000524">
    <property type="entry name" value="Tscrpt_reg_HTH_GntR"/>
</dbReference>
<proteinExistence type="inferred from homology"/>
<dbReference type="Pfam" id="PF00155">
    <property type="entry name" value="Aminotran_1_2"/>
    <property type="match status" value="1"/>
</dbReference>
<keyword evidence="5" id="KW-0804">Transcription</keyword>
<sequence>MRLDRSAPTPLHRQLAEQVRAAALSGALAPNAPLPGSRTLAAALGVTRGVVTLALEELVADGTLETRVGRGTWVARGAAVATREETVHLPAWLTLPGPAPIDGPTSVPGIHFRPGVAGTRVLDGKAWRAAWARAARTVPGQEATGGDYGDPAGEPEFRAALAAFVGRARGLRTDAGRVVVTPGSLGALGLIARLLPPGSPVLVENPGYRAARQVLLDAGHEPVPVRVDGDGLVTGGLPPARLAVVTPSHQYPLGVRMSLPRRLALLRWAQTHDALIVEDDYDGEFRYGAPPLPPLASLEGAGERVLYLGTLSKLLTPAVRTGFVVAPPALVPALTRARALGDGGHDRMTQAALTFLLTGGHLDRHVRRARRWHGEQQAALARTLAPLAPGSRLGGIEAGLHACLHLPPQLPAGEVAAELARRGVFVSAAEVYTFGGEPPNALILGYGGLTVAEVERGAREIVRVVRGAVLSPGGSRAPAG</sequence>
<dbReference type="SUPFAM" id="SSF53383">
    <property type="entry name" value="PLP-dependent transferases"/>
    <property type="match status" value="1"/>
</dbReference>
<comment type="caution">
    <text evidence="7">The sequence shown here is derived from an EMBL/GenBank/DDBJ whole genome shotgun (WGS) entry which is preliminary data.</text>
</comment>
<evidence type="ECO:0000256" key="5">
    <source>
        <dbReference type="ARBA" id="ARBA00023163"/>
    </source>
</evidence>
<dbReference type="SUPFAM" id="SSF46785">
    <property type="entry name" value="Winged helix' DNA-binding domain"/>
    <property type="match status" value="1"/>
</dbReference>
<gene>
    <name evidence="7" type="ORF">DAERI_030200</name>
</gene>
<dbReference type="GO" id="GO:0030170">
    <property type="term" value="F:pyridoxal phosphate binding"/>
    <property type="evidence" value="ECO:0007669"/>
    <property type="project" value="InterPro"/>
</dbReference>
<dbReference type="InterPro" id="IPR015421">
    <property type="entry name" value="PyrdxlP-dep_Trfase_major"/>
</dbReference>
<dbReference type="InterPro" id="IPR036388">
    <property type="entry name" value="WH-like_DNA-bd_sf"/>
</dbReference>
<evidence type="ECO:0000256" key="1">
    <source>
        <dbReference type="ARBA" id="ARBA00005384"/>
    </source>
</evidence>
<dbReference type="GO" id="GO:0003677">
    <property type="term" value="F:DNA binding"/>
    <property type="evidence" value="ECO:0007669"/>
    <property type="project" value="UniProtKB-KW"/>
</dbReference>
<dbReference type="InterPro" id="IPR051446">
    <property type="entry name" value="HTH_trans_reg/aminotransferase"/>
</dbReference>
<dbReference type="EMBL" id="BFAG01000003">
    <property type="protein sequence ID" value="GBF05034.1"/>
    <property type="molecule type" value="Genomic_DNA"/>
</dbReference>
<keyword evidence="8" id="KW-1185">Reference proteome</keyword>
<dbReference type="Gene3D" id="3.40.640.10">
    <property type="entry name" value="Type I PLP-dependent aspartate aminotransferase-like (Major domain)"/>
    <property type="match status" value="1"/>
</dbReference>
<dbReference type="InterPro" id="IPR004839">
    <property type="entry name" value="Aminotransferase_I/II_large"/>
</dbReference>
<evidence type="ECO:0000313" key="7">
    <source>
        <dbReference type="EMBL" id="GBF05034.1"/>
    </source>
</evidence>
<dbReference type="PANTHER" id="PTHR46577">
    <property type="entry name" value="HTH-TYPE TRANSCRIPTIONAL REGULATORY PROTEIN GABR"/>
    <property type="match status" value="1"/>
</dbReference>
<dbReference type="PANTHER" id="PTHR46577:SF1">
    <property type="entry name" value="HTH-TYPE TRANSCRIPTIONAL REGULATORY PROTEIN GABR"/>
    <property type="match status" value="1"/>
</dbReference>
<evidence type="ECO:0000256" key="4">
    <source>
        <dbReference type="ARBA" id="ARBA00023125"/>
    </source>
</evidence>
<dbReference type="InterPro" id="IPR036390">
    <property type="entry name" value="WH_DNA-bd_sf"/>
</dbReference>
<dbReference type="GO" id="GO:0003700">
    <property type="term" value="F:DNA-binding transcription factor activity"/>
    <property type="evidence" value="ECO:0007669"/>
    <property type="project" value="InterPro"/>
</dbReference>
<dbReference type="SMART" id="SM00345">
    <property type="entry name" value="HTH_GNTR"/>
    <property type="match status" value="1"/>
</dbReference>
<evidence type="ECO:0000256" key="2">
    <source>
        <dbReference type="ARBA" id="ARBA00022898"/>
    </source>
</evidence>
<keyword evidence="3" id="KW-0805">Transcription regulation</keyword>
<dbReference type="GO" id="GO:0008483">
    <property type="term" value="F:transaminase activity"/>
    <property type="evidence" value="ECO:0007669"/>
    <property type="project" value="UniProtKB-KW"/>
</dbReference>
<protein>
    <submittedName>
        <fullName evidence="7">Transcriptional regulator, GntR family with aminotransferase domain protein</fullName>
    </submittedName>
</protein>
<evidence type="ECO:0000313" key="8">
    <source>
        <dbReference type="Proteomes" id="UP000236569"/>
    </source>
</evidence>
<reference evidence="8" key="1">
    <citation type="submission" date="2018-01" db="EMBL/GenBank/DDBJ databases">
        <title>Draft Genome Sequence of the Radioresistant Bacterium Deinococcus aerius TR0125, Isolated from the Higher Atmosphere above Japan.</title>
        <authorList>
            <person name="Satoh K."/>
            <person name="Arai H."/>
            <person name="Sanzen T."/>
            <person name="Kawaguchi Y."/>
            <person name="Hayashi H."/>
            <person name="Yokobori S."/>
            <person name="Yamagishi A."/>
            <person name="Oono Y."/>
            <person name="Narumi I."/>
        </authorList>
    </citation>
    <scope>NUCLEOTIDE SEQUENCE [LARGE SCALE GENOMIC DNA]</scope>
    <source>
        <strain evidence="8">TR0125</strain>
    </source>
</reference>
<dbReference type="InterPro" id="IPR015424">
    <property type="entry name" value="PyrdxlP-dep_Trfase"/>
</dbReference>
<keyword evidence="2" id="KW-0663">Pyridoxal phosphate</keyword>
<dbReference type="Proteomes" id="UP000236569">
    <property type="component" value="Unassembled WGS sequence"/>
</dbReference>
<evidence type="ECO:0000259" key="6">
    <source>
        <dbReference type="PROSITE" id="PS50949"/>
    </source>
</evidence>
<accession>A0A2I9CTE9</accession>
<dbReference type="PROSITE" id="PS50949">
    <property type="entry name" value="HTH_GNTR"/>
    <property type="match status" value="1"/>
</dbReference>
<dbReference type="AlphaFoldDB" id="A0A2I9CTE9"/>
<dbReference type="Gene3D" id="1.10.10.10">
    <property type="entry name" value="Winged helix-like DNA-binding domain superfamily/Winged helix DNA-binding domain"/>
    <property type="match status" value="1"/>
</dbReference>
<dbReference type="Pfam" id="PF00392">
    <property type="entry name" value="GntR"/>
    <property type="match status" value="1"/>
</dbReference>
<organism evidence="7 8">
    <name type="scientific">Deinococcus aerius</name>
    <dbReference type="NCBI Taxonomy" id="200253"/>
    <lineage>
        <taxon>Bacteria</taxon>
        <taxon>Thermotogati</taxon>
        <taxon>Deinococcota</taxon>
        <taxon>Deinococci</taxon>
        <taxon>Deinococcales</taxon>
        <taxon>Deinococcaceae</taxon>
        <taxon>Deinococcus</taxon>
    </lineage>
</organism>
<keyword evidence="7" id="KW-0032">Aminotransferase</keyword>
<comment type="similarity">
    <text evidence="1">In the C-terminal section; belongs to the class-I pyridoxal-phosphate-dependent aminotransferase family.</text>
</comment>
<keyword evidence="4" id="KW-0238">DNA-binding</keyword>